<dbReference type="EMBL" id="JACJVR010000049">
    <property type="protein sequence ID" value="MBB6692171.1"/>
    <property type="molecule type" value="Genomic_DNA"/>
</dbReference>
<dbReference type="Pfam" id="PF10027">
    <property type="entry name" value="DUF2269"/>
    <property type="match status" value="1"/>
</dbReference>
<keyword evidence="1" id="KW-1133">Transmembrane helix</keyword>
<comment type="caution">
    <text evidence="2">The sequence shown here is derived from an EMBL/GenBank/DDBJ whole genome shotgun (WGS) entry which is preliminary data.</text>
</comment>
<evidence type="ECO:0000313" key="2">
    <source>
        <dbReference type="EMBL" id="MBB6692171.1"/>
    </source>
</evidence>
<keyword evidence="3" id="KW-1185">Reference proteome</keyword>
<dbReference type="Proteomes" id="UP000553776">
    <property type="component" value="Unassembled WGS sequence"/>
</dbReference>
<name>A0A841U227_9BACL</name>
<feature type="transmembrane region" description="Helical" evidence="1">
    <location>
        <begin position="131"/>
        <end position="148"/>
    </location>
</feature>
<proteinExistence type="predicted"/>
<evidence type="ECO:0000313" key="3">
    <source>
        <dbReference type="Proteomes" id="UP000553776"/>
    </source>
</evidence>
<protein>
    <submittedName>
        <fullName evidence="2">DUF2269 family protein</fullName>
    </submittedName>
</protein>
<keyword evidence="1" id="KW-0812">Transmembrane</keyword>
<feature type="transmembrane region" description="Helical" evidence="1">
    <location>
        <begin position="75"/>
        <end position="95"/>
    </location>
</feature>
<feature type="transmembrane region" description="Helical" evidence="1">
    <location>
        <begin position="47"/>
        <end position="68"/>
    </location>
</feature>
<dbReference type="InterPro" id="IPR018729">
    <property type="entry name" value="DUF2269_transmembrane"/>
</dbReference>
<accession>A0A841U227</accession>
<reference evidence="2 3" key="1">
    <citation type="submission" date="2020-08" db="EMBL/GenBank/DDBJ databases">
        <title>Cohnella phylogeny.</title>
        <authorList>
            <person name="Dunlap C."/>
        </authorList>
    </citation>
    <scope>NUCLEOTIDE SEQUENCE [LARGE SCALE GENOMIC DNA]</scope>
    <source>
        <strain evidence="2 3">DSM 25239</strain>
    </source>
</reference>
<sequence length="151" mass="16321">MEWIVVLHVLSALLGLGPAYAFPLLLRHTDSAADMERALVTVTRLEIFPKLFGTLALVSGLVLFFLGSYGPFSQIWIVGSLLVYALIEAIIIGQLNPAAKKLRWILEQKAPGTGDVPPPGAPALFAKVRALHAWACALSVILIVLMVLKPQ</sequence>
<evidence type="ECO:0000256" key="1">
    <source>
        <dbReference type="SAM" id="Phobius"/>
    </source>
</evidence>
<gene>
    <name evidence="2" type="ORF">H7B90_12240</name>
</gene>
<dbReference type="RefSeq" id="WP_185136164.1">
    <property type="nucleotide sequence ID" value="NZ_BORM01000006.1"/>
</dbReference>
<keyword evidence="1" id="KW-0472">Membrane</keyword>
<organism evidence="2 3">
    <name type="scientific">Cohnella xylanilytica</name>
    <dbReference type="NCBI Taxonomy" id="557555"/>
    <lineage>
        <taxon>Bacteria</taxon>
        <taxon>Bacillati</taxon>
        <taxon>Bacillota</taxon>
        <taxon>Bacilli</taxon>
        <taxon>Bacillales</taxon>
        <taxon>Paenibacillaceae</taxon>
        <taxon>Cohnella</taxon>
    </lineage>
</organism>
<dbReference type="AlphaFoldDB" id="A0A841U227"/>